<comment type="caution">
    <text evidence="1">The sequence shown here is derived from an EMBL/GenBank/DDBJ whole genome shotgun (WGS) entry which is preliminary data.</text>
</comment>
<organism evidence="1 2">
    <name type="scientific">Corynebacterium mastitidis</name>
    <dbReference type="NCBI Taxonomy" id="161890"/>
    <lineage>
        <taxon>Bacteria</taxon>
        <taxon>Bacillati</taxon>
        <taxon>Actinomycetota</taxon>
        <taxon>Actinomycetes</taxon>
        <taxon>Mycobacteriales</taxon>
        <taxon>Corynebacteriaceae</taxon>
        <taxon>Corynebacterium</taxon>
    </lineage>
</organism>
<evidence type="ECO:0000313" key="2">
    <source>
        <dbReference type="Proteomes" id="UP000233249"/>
    </source>
</evidence>
<proteinExistence type="predicted"/>
<dbReference type="RefSeq" id="WP_101173952.1">
    <property type="nucleotide sequence ID" value="NZ_JAKRKB010000019.1"/>
</dbReference>
<dbReference type="AlphaFoldDB" id="A0A2N0X6G9"/>
<evidence type="ECO:0000313" key="1">
    <source>
        <dbReference type="EMBL" id="PKF68289.1"/>
    </source>
</evidence>
<dbReference type="Proteomes" id="UP000233249">
    <property type="component" value="Unassembled WGS sequence"/>
</dbReference>
<dbReference type="EMBL" id="PJAF01000022">
    <property type="protein sequence ID" value="PKF68289.1"/>
    <property type="molecule type" value="Genomic_DNA"/>
</dbReference>
<name>A0A2N0X6G9_9CORY</name>
<accession>A0A2N0X6G9</accession>
<gene>
    <name evidence="1" type="ORF">CXB45_07940</name>
</gene>
<protein>
    <submittedName>
        <fullName evidence="1">Uncharacterized protein</fullName>
    </submittedName>
</protein>
<reference evidence="1 2" key="1">
    <citation type="submission" date="2017-12" db="EMBL/GenBank/DDBJ databases">
        <title>Corynebacterium mastitidis 16-1433 Genome.</title>
        <authorList>
            <person name="Gulvik C.A."/>
        </authorList>
    </citation>
    <scope>NUCLEOTIDE SEQUENCE [LARGE SCALE GENOMIC DNA]</scope>
    <source>
        <strain evidence="1 2">16-1433</strain>
    </source>
</reference>
<sequence>MRNYTLRLVTAPVQRDAWDAHYGLLDAVPGASLLENPTAPEIILDLDAHDPATANHLALSLADGLDLDVTRVSVTAERPR</sequence>
<dbReference type="OrthoDB" id="9984337at2"/>